<feature type="compositionally biased region" description="Low complexity" evidence="1">
    <location>
        <begin position="9"/>
        <end position="21"/>
    </location>
</feature>
<dbReference type="RefSeq" id="WP_307476378.1">
    <property type="nucleotide sequence ID" value="NZ_JAUSUB010000014.1"/>
</dbReference>
<dbReference type="EMBL" id="JAUSUB010000014">
    <property type="protein sequence ID" value="MDQ0271310.1"/>
    <property type="molecule type" value="Genomic_DNA"/>
</dbReference>
<sequence length="199" mass="21148">MAAKPIRTSPKVKATASVKSAPKAKTKVAPKPKRTVVTRMEKAKIVQASKGSPKGGSSSAGNPSSSNKQIMDDADDGGKGTGNSIGNGKQYSTLYEANIGNGASRSAHRNAANKEFYNQMANDAQFKNAVDDFFDYDVMGHMKSGKSALKNPSKDWAWHHSADTPGVVRLVPKNQHQSPLLQDILHPGPNGQGGFGLFK</sequence>
<keyword evidence="3" id="KW-1185">Reference proteome</keyword>
<protein>
    <submittedName>
        <fullName evidence="2">Uncharacterized protein</fullName>
    </submittedName>
</protein>
<evidence type="ECO:0000313" key="3">
    <source>
        <dbReference type="Proteomes" id="UP001238088"/>
    </source>
</evidence>
<reference evidence="2 3" key="1">
    <citation type="submission" date="2023-07" db="EMBL/GenBank/DDBJ databases">
        <title>Genomic Encyclopedia of Type Strains, Phase IV (KMG-IV): sequencing the most valuable type-strain genomes for metagenomic binning, comparative biology and taxonomic classification.</title>
        <authorList>
            <person name="Goeker M."/>
        </authorList>
    </citation>
    <scope>NUCLEOTIDE SEQUENCE [LARGE SCALE GENOMIC DNA]</scope>
    <source>
        <strain evidence="2 3">DSM 23494</strain>
    </source>
</reference>
<organism evidence="2 3">
    <name type="scientific">Cytobacillus purgationiresistens</name>
    <dbReference type="NCBI Taxonomy" id="863449"/>
    <lineage>
        <taxon>Bacteria</taxon>
        <taxon>Bacillati</taxon>
        <taxon>Bacillota</taxon>
        <taxon>Bacilli</taxon>
        <taxon>Bacillales</taxon>
        <taxon>Bacillaceae</taxon>
        <taxon>Cytobacillus</taxon>
    </lineage>
</organism>
<proteinExistence type="predicted"/>
<evidence type="ECO:0000256" key="1">
    <source>
        <dbReference type="SAM" id="MobiDB-lite"/>
    </source>
</evidence>
<evidence type="ECO:0000313" key="2">
    <source>
        <dbReference type="EMBL" id="MDQ0271310.1"/>
    </source>
</evidence>
<feature type="compositionally biased region" description="Basic residues" evidence="1">
    <location>
        <begin position="22"/>
        <end position="36"/>
    </location>
</feature>
<comment type="caution">
    <text evidence="2">The sequence shown here is derived from an EMBL/GenBank/DDBJ whole genome shotgun (WGS) entry which is preliminary data.</text>
</comment>
<dbReference type="Proteomes" id="UP001238088">
    <property type="component" value="Unassembled WGS sequence"/>
</dbReference>
<accession>A0ABU0AMN4</accession>
<feature type="compositionally biased region" description="Low complexity" evidence="1">
    <location>
        <begin position="48"/>
        <end position="67"/>
    </location>
</feature>
<feature type="region of interest" description="Disordered" evidence="1">
    <location>
        <begin position="1"/>
        <end position="85"/>
    </location>
</feature>
<gene>
    <name evidence="2" type="ORF">J2S17_003198</name>
</gene>
<name>A0ABU0AMN4_9BACI</name>